<keyword evidence="15" id="KW-1185">Reference proteome</keyword>
<accession>A0AA36B2I2</accession>
<evidence type="ECO:0000256" key="11">
    <source>
        <dbReference type="ARBA" id="ARBA00023136"/>
    </source>
</evidence>
<dbReference type="Gene3D" id="1.20.5.210">
    <property type="entry name" value="Cytochrome b-c1 complex subunit 8"/>
    <property type="match status" value="1"/>
</dbReference>
<keyword evidence="6" id="KW-0812">Transmembrane</keyword>
<keyword evidence="7 13" id="KW-0999">Mitochondrion inner membrane</keyword>
<dbReference type="Proteomes" id="UP001162480">
    <property type="component" value="Chromosome 7"/>
</dbReference>
<dbReference type="GO" id="GO:0006122">
    <property type="term" value="P:mitochondrial electron transport, ubiquinol to cytochrome c"/>
    <property type="evidence" value="ECO:0007669"/>
    <property type="project" value="UniProtKB-UniRule"/>
</dbReference>
<gene>
    <name evidence="14" type="ORF">OCTVUL_1B015928</name>
</gene>
<dbReference type="SUPFAM" id="SSF81508">
    <property type="entry name" value="Ubiquinone-binding protein QP-C of cytochrome bc1 complex (Ubiquinol-cytochrome c reductase)"/>
    <property type="match status" value="1"/>
</dbReference>
<dbReference type="InterPro" id="IPR036642">
    <property type="entry name" value="Cyt_bc1_su8_sf"/>
</dbReference>
<name>A0AA36B2I2_OCTVU</name>
<dbReference type="EMBL" id="OX597820">
    <property type="protein sequence ID" value="CAI9726103.1"/>
    <property type="molecule type" value="Genomic_DNA"/>
</dbReference>
<dbReference type="PANTHER" id="PTHR12119:SF2">
    <property type="entry name" value="CYTOCHROME B-C1 COMPLEX SUBUNIT 8"/>
    <property type="match status" value="1"/>
</dbReference>
<keyword evidence="9" id="KW-1133">Transmembrane helix</keyword>
<dbReference type="FunFam" id="1.20.5.210:FF:000001">
    <property type="entry name" value="Cytochrome b-c1 complex subunit 8"/>
    <property type="match status" value="1"/>
</dbReference>
<dbReference type="PANTHER" id="PTHR12119">
    <property type="entry name" value="UBIQUINOL-CYTOCHROME C REDUCTASE COMPLEX UBIQUINONE-BINDING PROTEIN QP-C"/>
    <property type="match status" value="1"/>
</dbReference>
<evidence type="ECO:0000256" key="1">
    <source>
        <dbReference type="ARBA" id="ARBA00004434"/>
    </source>
</evidence>
<dbReference type="GO" id="GO:0045275">
    <property type="term" value="C:respiratory chain complex III"/>
    <property type="evidence" value="ECO:0007669"/>
    <property type="project" value="UniProtKB-UniRule"/>
</dbReference>
<evidence type="ECO:0000313" key="14">
    <source>
        <dbReference type="EMBL" id="CAI9726103.1"/>
    </source>
</evidence>
<dbReference type="InterPro" id="IPR004205">
    <property type="entry name" value="Cyt_bc1_su8"/>
</dbReference>
<dbReference type="Pfam" id="PF02939">
    <property type="entry name" value="UcrQ"/>
    <property type="match status" value="1"/>
</dbReference>
<evidence type="ECO:0000256" key="2">
    <source>
        <dbReference type="ARBA" id="ARBA00007668"/>
    </source>
</evidence>
<comment type="similarity">
    <text evidence="2 13">Belongs to the UQCRQ/QCR8 family.</text>
</comment>
<evidence type="ECO:0000256" key="12">
    <source>
        <dbReference type="ARBA" id="ARBA00047105"/>
    </source>
</evidence>
<keyword evidence="4 13" id="KW-0813">Transport</keyword>
<sequence>MMWLYPARTDLAGSYKIFSRVITCPVLDEGQKRRSTMGKMFGNLHHISGVITYSLSPFEQKAFAGAISHGVPNMWNRFKGQAFRVLPPLIFCYLVYDYGEKLHSDSLKKNPKDFENDE</sequence>
<evidence type="ECO:0000256" key="6">
    <source>
        <dbReference type="ARBA" id="ARBA00022692"/>
    </source>
</evidence>
<comment type="function">
    <text evidence="13">Component of the ubiquinol-cytochrome c oxidoreductase, a multisubunit transmembrane complex that is part of the mitochondrial electron transport chain which drives oxidative phosphorylation. The complex plays an important role in the uptake of multiple carbon sources present in different host niches.</text>
</comment>
<keyword evidence="8 13" id="KW-0249">Electron transport</keyword>
<organism evidence="14 15">
    <name type="scientific">Octopus vulgaris</name>
    <name type="common">Common octopus</name>
    <dbReference type="NCBI Taxonomy" id="6645"/>
    <lineage>
        <taxon>Eukaryota</taxon>
        <taxon>Metazoa</taxon>
        <taxon>Spiralia</taxon>
        <taxon>Lophotrochozoa</taxon>
        <taxon>Mollusca</taxon>
        <taxon>Cephalopoda</taxon>
        <taxon>Coleoidea</taxon>
        <taxon>Octopodiformes</taxon>
        <taxon>Octopoda</taxon>
        <taxon>Incirrata</taxon>
        <taxon>Octopodidae</taxon>
        <taxon>Octopus</taxon>
    </lineage>
</organism>
<proteinExistence type="inferred from homology"/>
<dbReference type="GO" id="GO:0005743">
    <property type="term" value="C:mitochondrial inner membrane"/>
    <property type="evidence" value="ECO:0007669"/>
    <property type="project" value="UniProtKB-SubCell"/>
</dbReference>
<evidence type="ECO:0000256" key="5">
    <source>
        <dbReference type="ARBA" id="ARBA00022660"/>
    </source>
</evidence>
<evidence type="ECO:0000256" key="10">
    <source>
        <dbReference type="ARBA" id="ARBA00023128"/>
    </source>
</evidence>
<keyword evidence="5 13" id="KW-0679">Respiratory chain</keyword>
<evidence type="ECO:0000256" key="13">
    <source>
        <dbReference type="RuleBase" id="RU368118"/>
    </source>
</evidence>
<dbReference type="AlphaFoldDB" id="A0AA36B2I2"/>
<reference evidence="14" key="1">
    <citation type="submission" date="2023-08" db="EMBL/GenBank/DDBJ databases">
        <authorList>
            <person name="Alioto T."/>
            <person name="Alioto T."/>
            <person name="Gomez Garrido J."/>
        </authorList>
    </citation>
    <scope>NUCLEOTIDE SEQUENCE</scope>
</reference>
<protein>
    <recommendedName>
        <fullName evidence="3 13">Cytochrome b-c1 complex subunit 8</fullName>
    </recommendedName>
    <alternativeName>
        <fullName evidence="13">Complex III subunit 8</fullName>
    </alternativeName>
</protein>
<keyword evidence="10 13" id="KW-0496">Mitochondrion</keyword>
<evidence type="ECO:0000256" key="4">
    <source>
        <dbReference type="ARBA" id="ARBA00022448"/>
    </source>
</evidence>
<keyword evidence="11" id="KW-0472">Membrane</keyword>
<evidence type="ECO:0000256" key="8">
    <source>
        <dbReference type="ARBA" id="ARBA00022982"/>
    </source>
</evidence>
<evidence type="ECO:0000313" key="15">
    <source>
        <dbReference type="Proteomes" id="UP001162480"/>
    </source>
</evidence>
<evidence type="ECO:0000256" key="9">
    <source>
        <dbReference type="ARBA" id="ARBA00022989"/>
    </source>
</evidence>
<evidence type="ECO:0000256" key="7">
    <source>
        <dbReference type="ARBA" id="ARBA00022792"/>
    </source>
</evidence>
<comment type="subcellular location">
    <subcellularLocation>
        <location evidence="1 13">Mitochondrion inner membrane</location>
        <topology evidence="1 13">Single-pass membrane protein</topology>
    </subcellularLocation>
</comment>
<evidence type="ECO:0000256" key="3">
    <source>
        <dbReference type="ARBA" id="ARBA00016324"/>
    </source>
</evidence>
<comment type="subunit">
    <text evidence="12 13">Component of the ubiquinol-cytochrome c oxidoreductase (cytochrome b-c1 complex, complex III, CIII), a multisubunit enzyme composed of 11 subunits. The complex is composed of 3 respiratory subunits cytochrome b, cytochrome c1 and Rieske protein UQCRFS1, 2 core protein subunits UQCRC1/QCR1 and UQCRC2/QCR2, and 6 low-molecular weight protein subunits UQCRH/QCR6, UQCRB/QCR7, UQCRQ/QCR8, UQCR10/QCR9, UQCR11/QCR10 and subunit 9, the cleavage product of Rieske protein UQCRFS1. The complex exists as an obligatory dimer and forms supercomplexes (SCs) in the inner mitochondrial membrane with NADH-ubiquinone oxidoreductase (complex I, CI) and cytochrome c oxidase (complex IV, CIV), resulting in different assemblies (supercomplex SCI(1)III(2)IV(1) and megacomplex MCI(2)III(2)IV(2)). Interacts with UQCC6.</text>
</comment>